<gene>
    <name evidence="3" type="ORF">SLEP1_g43091</name>
</gene>
<keyword evidence="4" id="KW-1185">Reference proteome</keyword>
<evidence type="ECO:0000256" key="1">
    <source>
        <dbReference type="SAM" id="Coils"/>
    </source>
</evidence>
<accession>A0AAV5LBW6</accession>
<feature type="compositionally biased region" description="Low complexity" evidence="2">
    <location>
        <begin position="516"/>
        <end position="527"/>
    </location>
</feature>
<dbReference type="Proteomes" id="UP001054252">
    <property type="component" value="Unassembled WGS sequence"/>
</dbReference>
<feature type="region of interest" description="Disordered" evidence="2">
    <location>
        <begin position="239"/>
        <end position="258"/>
    </location>
</feature>
<name>A0AAV5LBW6_9ROSI</name>
<comment type="caution">
    <text evidence="3">The sequence shown here is derived from an EMBL/GenBank/DDBJ whole genome shotgun (WGS) entry which is preliminary data.</text>
</comment>
<dbReference type="EMBL" id="BPVZ01000107">
    <property type="protein sequence ID" value="GKV34744.1"/>
    <property type="molecule type" value="Genomic_DNA"/>
</dbReference>
<keyword evidence="1" id="KW-0175">Coiled coil</keyword>
<proteinExistence type="predicted"/>
<evidence type="ECO:0000313" key="4">
    <source>
        <dbReference type="Proteomes" id="UP001054252"/>
    </source>
</evidence>
<feature type="coiled-coil region" evidence="1">
    <location>
        <begin position="349"/>
        <end position="425"/>
    </location>
</feature>
<sequence length="550" mass="62622">MRKTVPWAQSPFVTIPQAQFCCGCRATDRLPACVPTPNGANIVSEVKGYESELRSRDSLSYLIESYEISSRVGSRKEKGWYYFTPPSSNKEKRNMFSVGPSSIKGWKEKFFFVDDIEWEKGDGEVEFLSTWKAKKANQNKCTLNSDEKEEVEKLVRKEGNIIDIMFLTSSDVIEVAELYGPSALSEAEMDMFLSVAGGVAIPKKPRKKSQTSEKAVVAKGGGHMEKGQMSSTEARAAKEVELRSKRKRDEVNQAQKKERRMEEEVWGDEVVEFVPRPAPVEFDPNLREIEVPASSKGKAFVPAPSLQSNIFGSKNFSVAKNFINTYVLEVDRHEAREEVLLHGGNAIVKHAMEKERDELLKKISEMRRELDIVILAVTSLQEERDTLKTILSFEEKKRRMCEEENDAQEEKIRRMKESEVELKKNVQLLVHKGMEEHIDDFINSSTFDNIVNLYQLPTAIFAFTDYKKKVMTEYLEVDITKITFKRRVVFPPNFDLEFVAVKEEVGEAEGAEVEKSQSSPPVEVHPVPSEEEQPPLPIEQEPQQPPPPTE</sequence>
<feature type="region of interest" description="Disordered" evidence="2">
    <location>
        <begin position="203"/>
        <end position="234"/>
    </location>
</feature>
<organism evidence="3 4">
    <name type="scientific">Rubroshorea leprosula</name>
    <dbReference type="NCBI Taxonomy" id="152421"/>
    <lineage>
        <taxon>Eukaryota</taxon>
        <taxon>Viridiplantae</taxon>
        <taxon>Streptophyta</taxon>
        <taxon>Embryophyta</taxon>
        <taxon>Tracheophyta</taxon>
        <taxon>Spermatophyta</taxon>
        <taxon>Magnoliopsida</taxon>
        <taxon>eudicotyledons</taxon>
        <taxon>Gunneridae</taxon>
        <taxon>Pentapetalae</taxon>
        <taxon>rosids</taxon>
        <taxon>malvids</taxon>
        <taxon>Malvales</taxon>
        <taxon>Dipterocarpaceae</taxon>
        <taxon>Rubroshorea</taxon>
    </lineage>
</organism>
<reference evidence="3 4" key="1">
    <citation type="journal article" date="2021" name="Commun. Biol.">
        <title>The genome of Shorea leprosula (Dipterocarpaceae) highlights the ecological relevance of drought in aseasonal tropical rainforests.</title>
        <authorList>
            <person name="Ng K.K.S."/>
            <person name="Kobayashi M.J."/>
            <person name="Fawcett J.A."/>
            <person name="Hatakeyama M."/>
            <person name="Paape T."/>
            <person name="Ng C.H."/>
            <person name="Ang C.C."/>
            <person name="Tnah L.H."/>
            <person name="Lee C.T."/>
            <person name="Nishiyama T."/>
            <person name="Sese J."/>
            <person name="O'Brien M.J."/>
            <person name="Copetti D."/>
            <person name="Mohd Noor M.I."/>
            <person name="Ong R.C."/>
            <person name="Putra M."/>
            <person name="Sireger I.Z."/>
            <person name="Indrioko S."/>
            <person name="Kosugi Y."/>
            <person name="Izuno A."/>
            <person name="Isagi Y."/>
            <person name="Lee S.L."/>
            <person name="Shimizu K.K."/>
        </authorList>
    </citation>
    <scope>NUCLEOTIDE SEQUENCE [LARGE SCALE GENOMIC DNA]</scope>
    <source>
        <strain evidence="3">214</strain>
    </source>
</reference>
<protein>
    <submittedName>
        <fullName evidence="3">Uncharacterized protein</fullName>
    </submittedName>
</protein>
<evidence type="ECO:0000313" key="3">
    <source>
        <dbReference type="EMBL" id="GKV34744.1"/>
    </source>
</evidence>
<evidence type="ECO:0000256" key="2">
    <source>
        <dbReference type="SAM" id="MobiDB-lite"/>
    </source>
</evidence>
<dbReference type="AlphaFoldDB" id="A0AAV5LBW6"/>
<feature type="region of interest" description="Disordered" evidence="2">
    <location>
        <begin position="507"/>
        <end position="550"/>
    </location>
</feature>